<comment type="similarity">
    <text evidence="2">Belongs to the ABC-2 integral membrane protein family. Lipooligosaccharide exporter (TC 3.A.1.102) subfamily.</text>
</comment>
<dbReference type="Pfam" id="PF01061">
    <property type="entry name" value="ABC2_membrane"/>
    <property type="match status" value="1"/>
</dbReference>
<evidence type="ECO:0000313" key="15">
    <source>
        <dbReference type="EMBL" id="AAK00161.1"/>
    </source>
</evidence>
<dbReference type="PIRSF" id="PIRSF006648">
    <property type="entry name" value="DrrB"/>
    <property type="match status" value="1"/>
</dbReference>
<keyword evidence="6 13" id="KW-0536">Nodulation</keyword>
<dbReference type="PROSITE" id="PS51012">
    <property type="entry name" value="ABC_TM2"/>
    <property type="match status" value="1"/>
</dbReference>
<dbReference type="NCBIfam" id="TIGR01291">
    <property type="entry name" value="nodJ"/>
    <property type="match status" value="1"/>
</dbReference>
<name>Q9AQ19_BRASW</name>
<evidence type="ECO:0000256" key="6">
    <source>
        <dbReference type="ARBA" id="ARBA00022458"/>
    </source>
</evidence>
<evidence type="ECO:0000256" key="12">
    <source>
        <dbReference type="ARBA" id="ARBA00025119"/>
    </source>
</evidence>
<evidence type="ECO:0000256" key="4">
    <source>
        <dbReference type="ARBA" id="ARBA00014639"/>
    </source>
</evidence>
<dbReference type="EMBL" id="AF222753">
    <property type="protein sequence ID" value="AAK00161.1"/>
    <property type="molecule type" value="Genomic_DNA"/>
</dbReference>
<evidence type="ECO:0000256" key="11">
    <source>
        <dbReference type="ARBA" id="ARBA00023136"/>
    </source>
</evidence>
<dbReference type="GO" id="GO:0015772">
    <property type="term" value="P:oligosaccharide transport"/>
    <property type="evidence" value="ECO:0007669"/>
    <property type="project" value="InterPro"/>
</dbReference>
<comment type="function">
    <text evidence="12 13">Part of the ABC transporter complex NodIJ involved in the export of the nodulation factors (Nod factors), the bacterial signal molecules that induce symbiosis and subsequent nodulation induction. Nod factors are LCO (lipo-chitin oligosaccharide), a modified beta-1,4-linked N-acetylglucosamine oligosaccharide. This subunit encodes the transporter.</text>
</comment>
<organism evidence="15">
    <name type="scientific">Bradyrhizobium sp. (strain WM9)</name>
    <dbReference type="NCBI Taxonomy" id="133505"/>
    <lineage>
        <taxon>Bacteria</taxon>
        <taxon>Pseudomonadati</taxon>
        <taxon>Pseudomonadota</taxon>
        <taxon>Alphaproteobacteria</taxon>
        <taxon>Hyphomicrobiales</taxon>
        <taxon>Nitrobacteraceae</taxon>
        <taxon>Bradyrhizobium</taxon>
    </lineage>
</organism>
<accession>Q9AQ19</accession>
<evidence type="ECO:0000256" key="5">
    <source>
        <dbReference type="ARBA" id="ARBA00022448"/>
    </source>
</evidence>
<protein>
    <recommendedName>
        <fullName evidence="4 13">Nodulation protein J</fullName>
    </recommendedName>
</protein>
<keyword evidence="5 13" id="KW-0813">Transport</keyword>
<dbReference type="InterPro" id="IPR051784">
    <property type="entry name" value="Nod_factor_ABC_transporter"/>
</dbReference>
<feature type="domain" description="ABC transmembrane type-2" evidence="14">
    <location>
        <begin position="32"/>
        <end position="258"/>
    </location>
</feature>
<comment type="subunit">
    <text evidence="3 13">The complex is composed of two ATP-binding proteins (NodI) and two transmembrane proteins (NodJ).</text>
</comment>
<dbReference type="GO" id="GO:0140359">
    <property type="term" value="F:ABC-type transporter activity"/>
    <property type="evidence" value="ECO:0007669"/>
    <property type="project" value="InterPro"/>
</dbReference>
<dbReference type="InterPro" id="IPR047817">
    <property type="entry name" value="ABC2_TM_bact-type"/>
</dbReference>
<evidence type="ECO:0000259" key="14">
    <source>
        <dbReference type="PROSITE" id="PS51012"/>
    </source>
</evidence>
<keyword evidence="11 13" id="KW-0472">Membrane</keyword>
<comment type="subcellular location">
    <subcellularLocation>
        <location evidence="1 13">Cell inner membrane</location>
        <topology evidence="1 13">Multi-pass membrane protein</topology>
    </subcellularLocation>
</comment>
<dbReference type="InterPro" id="IPR013525">
    <property type="entry name" value="ABC2_TM"/>
</dbReference>
<feature type="transmembrane region" description="Helical" evidence="13">
    <location>
        <begin position="233"/>
        <end position="255"/>
    </location>
</feature>
<evidence type="ECO:0000256" key="10">
    <source>
        <dbReference type="ARBA" id="ARBA00022989"/>
    </source>
</evidence>
<keyword evidence="10 13" id="KW-1133">Transmembrane helix</keyword>
<reference evidence="15" key="1">
    <citation type="submission" date="2000-01" db="EMBL/GenBank/DDBJ databases">
        <title>Molecular characterization of nodulation functions, SSU rRNA and dnaK genes in the lupin Bradyrhizobium reveals distinct phylogenetic pathways of the symbiotic and housekeeping loci in the Bradyrhizobium genus.</title>
        <authorList>
            <person name="Stepkowski T."/>
            <person name="Swiderska A."/>
            <person name="Miedzinska K."/>
            <person name="Czaplinska M."/>
            <person name="Biesiadka J."/>
            <person name="Swiderski M."/>
            <person name="Legocki A."/>
        </authorList>
    </citation>
    <scope>NUCLEOTIDE SEQUENCE</scope>
    <source>
        <strain evidence="15">WM9</strain>
    </source>
</reference>
<dbReference type="InterPro" id="IPR000412">
    <property type="entry name" value="ABC_2_transport"/>
</dbReference>
<dbReference type="InterPro" id="IPR005981">
    <property type="entry name" value="ABC_transptNodJ"/>
</dbReference>
<gene>
    <name evidence="15" type="primary">nodJ</name>
</gene>
<evidence type="ECO:0000256" key="8">
    <source>
        <dbReference type="ARBA" id="ARBA00022519"/>
    </source>
</evidence>
<feature type="transmembrane region" description="Helical" evidence="13">
    <location>
        <begin position="64"/>
        <end position="90"/>
    </location>
</feature>
<evidence type="ECO:0000256" key="2">
    <source>
        <dbReference type="ARBA" id="ARBA00008394"/>
    </source>
</evidence>
<keyword evidence="8" id="KW-0997">Cell inner membrane</keyword>
<feature type="transmembrane region" description="Helical" evidence="13">
    <location>
        <begin position="29"/>
        <end position="58"/>
    </location>
</feature>
<evidence type="ECO:0000256" key="9">
    <source>
        <dbReference type="ARBA" id="ARBA00022692"/>
    </source>
</evidence>
<dbReference type="PANTHER" id="PTHR43229:SF2">
    <property type="entry name" value="NODULATION PROTEIN J"/>
    <property type="match status" value="1"/>
</dbReference>
<evidence type="ECO:0000256" key="3">
    <source>
        <dbReference type="ARBA" id="ARBA00011350"/>
    </source>
</evidence>
<evidence type="ECO:0000256" key="1">
    <source>
        <dbReference type="ARBA" id="ARBA00004429"/>
    </source>
</evidence>
<evidence type="ECO:0000256" key="7">
    <source>
        <dbReference type="ARBA" id="ARBA00022475"/>
    </source>
</evidence>
<keyword evidence="9 13" id="KW-0812">Transmembrane</keyword>
<feature type="transmembrane region" description="Helical" evidence="13">
    <location>
        <begin position="120"/>
        <end position="141"/>
    </location>
</feature>
<sequence>MAPFCAGAPCQSMEWIAVWRRNFLVWRKVALASILGNLAEPMSSLFGLGFGLGMIIGGVEGTSYISFLAAAMVATSAMVSATFETIYAAYARMQTNCTWEAVLCTPLTLGHIVLGEVAWAASKALLAGTAITIVAVALGYAEWSSIPYALPAIALTGVTFASLAMVVSALAPSHDYFIFYLSLILTPMMYLSGTIFPMSQLPGAFQRIAAFLPLAHSVDLIRPAMLGRPVDSVGLHVGALCIYAAFPFLVSAALLRQRLMR</sequence>
<feature type="transmembrane region" description="Helical" evidence="13">
    <location>
        <begin position="177"/>
        <end position="196"/>
    </location>
</feature>
<dbReference type="GO" id="GO:0043190">
    <property type="term" value="C:ATP-binding cassette (ABC) transporter complex"/>
    <property type="evidence" value="ECO:0007669"/>
    <property type="project" value="InterPro"/>
</dbReference>
<dbReference type="PANTHER" id="PTHR43229">
    <property type="entry name" value="NODULATION PROTEIN J"/>
    <property type="match status" value="1"/>
</dbReference>
<keyword evidence="7 13" id="KW-1003">Cell membrane</keyword>
<feature type="transmembrane region" description="Helical" evidence="13">
    <location>
        <begin position="148"/>
        <end position="171"/>
    </location>
</feature>
<evidence type="ECO:0000256" key="13">
    <source>
        <dbReference type="RuleBase" id="RU361157"/>
    </source>
</evidence>
<dbReference type="AlphaFoldDB" id="Q9AQ19"/>
<proteinExistence type="inferred from homology"/>
<dbReference type="PRINTS" id="PR00164">
    <property type="entry name" value="ABC2TRNSPORT"/>
</dbReference>